<sequence>MSCEALGLRLLSRVGDLLRRSSCDCVLFSGGIDTSFVTLAAVEAGLRPKLITVLFQGSADEPYAEYVSKVLGLDLIKVRPTPEEALECIDVALRSMVTIDPIEAVSGSAVCLGLRKARELGCRCVATGDGGDELFIGYDFLFGRDRNYLDGWLSRVASSAFFNSVPISAQLGVTVLLPLYSDDAKAISREAFNEGCDVRDVNGTTYGKYLMRRVLELKGLSLVAWRRKDPITRGSGSERLLGLMSSLVGDEEVRSLTSLTGVLVPSRPHAYLLGRRLSLRLPMPGKATRNLCPICGSELRDGFCRFCGAYIDEAGSLSVYSDDASNISGASRLLSKGPKG</sequence>
<evidence type="ECO:0000313" key="4">
    <source>
        <dbReference type="EMBL" id="ADL18555.1"/>
    </source>
</evidence>
<dbReference type="GO" id="GO:0005524">
    <property type="term" value="F:ATP binding"/>
    <property type="evidence" value="ECO:0007669"/>
    <property type="project" value="UniProtKB-KW"/>
</dbReference>
<evidence type="ECO:0000256" key="2">
    <source>
        <dbReference type="ARBA" id="ARBA00022840"/>
    </source>
</evidence>
<protein>
    <submittedName>
        <fullName evidence="4">Putative asparagine synthetase</fullName>
        <ecNumber evidence="4">6.3.5.4</ecNumber>
    </submittedName>
</protein>
<dbReference type="eggNOG" id="arCOG00071">
    <property type="taxonomic scope" value="Archaea"/>
</dbReference>
<dbReference type="GO" id="GO:0004066">
    <property type="term" value="F:asparagine synthase (glutamine-hydrolyzing) activity"/>
    <property type="evidence" value="ECO:0007669"/>
    <property type="project" value="UniProtKB-EC"/>
</dbReference>
<dbReference type="GO" id="GO:0006529">
    <property type="term" value="P:asparagine biosynthetic process"/>
    <property type="evidence" value="ECO:0007669"/>
    <property type="project" value="InterPro"/>
</dbReference>
<evidence type="ECO:0000313" key="5">
    <source>
        <dbReference type="Proteomes" id="UP000000346"/>
    </source>
</evidence>
<dbReference type="InParanoid" id="D9PZR7"/>
<dbReference type="InterPro" id="IPR001962">
    <property type="entry name" value="Asn_synthase"/>
</dbReference>
<dbReference type="GeneID" id="9498361"/>
<evidence type="ECO:0000259" key="3">
    <source>
        <dbReference type="Pfam" id="PF00733"/>
    </source>
</evidence>
<keyword evidence="4" id="KW-0436">Ligase</keyword>
<dbReference type="EC" id="6.3.5.4" evidence="4"/>
<dbReference type="Gene3D" id="3.40.50.620">
    <property type="entry name" value="HUPs"/>
    <property type="match status" value="1"/>
</dbReference>
<dbReference type="GO" id="GO:0005829">
    <property type="term" value="C:cytosol"/>
    <property type="evidence" value="ECO:0007669"/>
    <property type="project" value="TreeGrafter"/>
</dbReference>
<dbReference type="KEGG" id="asc:ASAC_0147"/>
<evidence type="ECO:0000256" key="1">
    <source>
        <dbReference type="ARBA" id="ARBA00022741"/>
    </source>
</evidence>
<accession>D9PZR7</accession>
<proteinExistence type="predicted"/>
<dbReference type="InterPro" id="IPR050795">
    <property type="entry name" value="Asn_Synthetase"/>
</dbReference>
<reference evidence="4 5" key="1">
    <citation type="journal article" date="2010" name="Appl. Environ. Microbiol.">
        <title>The genome sequence of the crenarchaeon Acidilobus saccharovorans supports a new order, Acidilobales, and suggests an important ecological role in terrestrial acidic hot springs.</title>
        <authorList>
            <person name="Mardanov A.V."/>
            <person name="Svetlitchnyi V.A."/>
            <person name="Beletsky A.V."/>
            <person name="Prokofeva M.I."/>
            <person name="Bonch-Osmolovskaya E.A."/>
            <person name="Ravin N.V."/>
            <person name="Skryabin K.G."/>
        </authorList>
    </citation>
    <scope>NUCLEOTIDE SEQUENCE [LARGE SCALE GENOMIC DNA]</scope>
    <source>
        <strain evidence="5">DSM 16705 / JCM 18335 / VKM B-2471 / 345-15</strain>
    </source>
</reference>
<dbReference type="InterPro" id="IPR014729">
    <property type="entry name" value="Rossmann-like_a/b/a_fold"/>
</dbReference>
<keyword evidence="1" id="KW-0547">Nucleotide-binding</keyword>
<dbReference type="PANTHER" id="PTHR11772">
    <property type="entry name" value="ASPARAGINE SYNTHETASE"/>
    <property type="match status" value="1"/>
</dbReference>
<dbReference type="AlphaFoldDB" id="D9PZR7"/>
<dbReference type="SUPFAM" id="SSF52402">
    <property type="entry name" value="Adenine nucleotide alpha hydrolases-like"/>
    <property type="match status" value="1"/>
</dbReference>
<organism evidence="4 5">
    <name type="scientific">Acidilobus saccharovorans (strain DSM 16705 / JCM 18335 / VKM B-2471 / 345-15)</name>
    <dbReference type="NCBI Taxonomy" id="666510"/>
    <lineage>
        <taxon>Archaea</taxon>
        <taxon>Thermoproteota</taxon>
        <taxon>Thermoprotei</taxon>
        <taxon>Acidilobales</taxon>
        <taxon>Acidilobaceae</taxon>
        <taxon>Acidilobus</taxon>
    </lineage>
</organism>
<dbReference type="RefSeq" id="WP_013266067.1">
    <property type="nucleotide sequence ID" value="NC_014374.1"/>
</dbReference>
<dbReference type="OrthoDB" id="8692at2157"/>
<dbReference type="STRING" id="666510.ASAC_0147"/>
<dbReference type="Proteomes" id="UP000000346">
    <property type="component" value="Chromosome"/>
</dbReference>
<dbReference type="Pfam" id="PF00733">
    <property type="entry name" value="Asn_synthase"/>
    <property type="match status" value="1"/>
</dbReference>
<dbReference type="PANTHER" id="PTHR11772:SF46">
    <property type="entry name" value="ASPARAGINE SYNTHETASE DOMAIN-CONTAINING PROTEIN"/>
    <property type="match status" value="1"/>
</dbReference>
<keyword evidence="5" id="KW-1185">Reference proteome</keyword>
<keyword evidence="2" id="KW-0067">ATP-binding</keyword>
<name>D9PZR7_ACIS3</name>
<dbReference type="CDD" id="cd01991">
    <property type="entry name" value="Asn_synthase_B_C"/>
    <property type="match status" value="1"/>
</dbReference>
<gene>
    <name evidence="4" type="ordered locus">ASAC_0147</name>
</gene>
<feature type="domain" description="Asparagine synthetase" evidence="3">
    <location>
        <begin position="25"/>
        <end position="147"/>
    </location>
</feature>
<dbReference type="HOGENOM" id="CLU_050152_0_0_2"/>
<dbReference type="EMBL" id="CP001742">
    <property type="protein sequence ID" value="ADL18555.1"/>
    <property type="molecule type" value="Genomic_DNA"/>
</dbReference>